<feature type="non-terminal residue" evidence="2">
    <location>
        <position position="293"/>
    </location>
</feature>
<feature type="region of interest" description="Disordered" evidence="1">
    <location>
        <begin position="236"/>
        <end position="271"/>
    </location>
</feature>
<feature type="compositionally biased region" description="Low complexity" evidence="1">
    <location>
        <begin position="238"/>
        <end position="263"/>
    </location>
</feature>
<protein>
    <recommendedName>
        <fullName evidence="4">Gag protein</fullName>
    </recommendedName>
</protein>
<evidence type="ECO:0000256" key="1">
    <source>
        <dbReference type="SAM" id="MobiDB-lite"/>
    </source>
</evidence>
<comment type="caution">
    <text evidence="2">The sequence shown here is derived from an EMBL/GenBank/DDBJ whole genome shotgun (WGS) entry which is preliminary data.</text>
</comment>
<gene>
    <name evidence="2" type="ORF">C8A05DRAFT_15089</name>
</gene>
<reference evidence="2" key="2">
    <citation type="submission" date="2023-05" db="EMBL/GenBank/DDBJ databases">
        <authorList>
            <consortium name="Lawrence Berkeley National Laboratory"/>
            <person name="Steindorff A."/>
            <person name="Hensen N."/>
            <person name="Bonometti L."/>
            <person name="Westerberg I."/>
            <person name="Brannstrom I.O."/>
            <person name="Guillou S."/>
            <person name="Cros-Aarteil S."/>
            <person name="Calhoun S."/>
            <person name="Haridas S."/>
            <person name="Kuo A."/>
            <person name="Mondo S."/>
            <person name="Pangilinan J."/>
            <person name="Riley R."/>
            <person name="Labutti K."/>
            <person name="Andreopoulos B."/>
            <person name="Lipzen A."/>
            <person name="Chen C."/>
            <person name="Yanf M."/>
            <person name="Daum C."/>
            <person name="Ng V."/>
            <person name="Clum A."/>
            <person name="Ohm R."/>
            <person name="Martin F."/>
            <person name="Silar P."/>
            <person name="Natvig D."/>
            <person name="Lalanne C."/>
            <person name="Gautier V."/>
            <person name="Ament-Velasquez S.L."/>
            <person name="Kruys A."/>
            <person name="Hutchinson M.I."/>
            <person name="Powell A.J."/>
            <person name="Barry K."/>
            <person name="Miller A.N."/>
            <person name="Grigoriev I.V."/>
            <person name="Debuchy R."/>
            <person name="Gladieux P."/>
            <person name="Thoren M.H."/>
            <person name="Johannesson H."/>
        </authorList>
    </citation>
    <scope>NUCLEOTIDE SEQUENCE</scope>
    <source>
        <strain evidence="2">CBS 103.79</strain>
    </source>
</reference>
<evidence type="ECO:0008006" key="4">
    <source>
        <dbReference type="Google" id="ProtNLM"/>
    </source>
</evidence>
<dbReference type="EMBL" id="MU855479">
    <property type="protein sequence ID" value="KAK3902929.1"/>
    <property type="molecule type" value="Genomic_DNA"/>
</dbReference>
<keyword evidence="3" id="KW-1185">Reference proteome</keyword>
<accession>A0AAN6RU75</accession>
<sequence>MAENQNTDIQALTALVAQLVKAQTVAATAATTGQRRIPMIDKLTKQEEFPIWRDKLIRTLRRLDLDDYILKEVPEPEGVVDKAQWNNNRADIEDYLQAVIPGHKIWSILKGMGWDSEVTDPKKTFDKITQYFEKGSADSNVKMMQELAAIRRGNFDKMDSFQLRVNYLRERINKSEFKMEEKAYTWLALKGIMTEYPQLYSRMVTNIQNDNLSWGDLMAKLQELAVVESAQPAMTNIKGNKAPNGNTNNNNNNNNNNKPQQSKTNDKPRETCNTCQKSVYKGAKHCVPCGRHF</sequence>
<organism evidence="2 3">
    <name type="scientific">Staphylotrichum tortipilum</name>
    <dbReference type="NCBI Taxonomy" id="2831512"/>
    <lineage>
        <taxon>Eukaryota</taxon>
        <taxon>Fungi</taxon>
        <taxon>Dikarya</taxon>
        <taxon>Ascomycota</taxon>
        <taxon>Pezizomycotina</taxon>
        <taxon>Sordariomycetes</taxon>
        <taxon>Sordariomycetidae</taxon>
        <taxon>Sordariales</taxon>
        <taxon>Chaetomiaceae</taxon>
        <taxon>Staphylotrichum</taxon>
    </lineage>
</organism>
<evidence type="ECO:0000313" key="3">
    <source>
        <dbReference type="Proteomes" id="UP001303889"/>
    </source>
</evidence>
<reference evidence="2" key="1">
    <citation type="journal article" date="2023" name="Mol. Phylogenet. Evol.">
        <title>Genome-scale phylogeny and comparative genomics of the fungal order Sordariales.</title>
        <authorList>
            <person name="Hensen N."/>
            <person name="Bonometti L."/>
            <person name="Westerberg I."/>
            <person name="Brannstrom I.O."/>
            <person name="Guillou S."/>
            <person name="Cros-Aarteil S."/>
            <person name="Calhoun S."/>
            <person name="Haridas S."/>
            <person name="Kuo A."/>
            <person name="Mondo S."/>
            <person name="Pangilinan J."/>
            <person name="Riley R."/>
            <person name="LaButti K."/>
            <person name="Andreopoulos B."/>
            <person name="Lipzen A."/>
            <person name="Chen C."/>
            <person name="Yan M."/>
            <person name="Daum C."/>
            <person name="Ng V."/>
            <person name="Clum A."/>
            <person name="Steindorff A."/>
            <person name="Ohm R.A."/>
            <person name="Martin F."/>
            <person name="Silar P."/>
            <person name="Natvig D.O."/>
            <person name="Lalanne C."/>
            <person name="Gautier V."/>
            <person name="Ament-Velasquez S.L."/>
            <person name="Kruys A."/>
            <person name="Hutchinson M.I."/>
            <person name="Powell A.J."/>
            <person name="Barry K."/>
            <person name="Miller A.N."/>
            <person name="Grigoriev I.V."/>
            <person name="Debuchy R."/>
            <person name="Gladieux P."/>
            <person name="Hiltunen Thoren M."/>
            <person name="Johannesson H."/>
        </authorList>
    </citation>
    <scope>NUCLEOTIDE SEQUENCE</scope>
    <source>
        <strain evidence="2">CBS 103.79</strain>
    </source>
</reference>
<proteinExistence type="predicted"/>
<dbReference type="Proteomes" id="UP001303889">
    <property type="component" value="Unassembled WGS sequence"/>
</dbReference>
<name>A0AAN6RU75_9PEZI</name>
<dbReference type="AlphaFoldDB" id="A0AAN6RU75"/>
<evidence type="ECO:0000313" key="2">
    <source>
        <dbReference type="EMBL" id="KAK3902929.1"/>
    </source>
</evidence>